<feature type="compositionally biased region" description="Basic residues" evidence="1">
    <location>
        <begin position="617"/>
        <end position="627"/>
    </location>
</feature>
<sequence length="801" mass="86213">MPCEIADSDDDSDFNSPIKSPAVPEDLVGDTTVPSQPSLSGYDFDQFLDPTQRLSDLSPSQRQPDMRFRSSISLLDGTSEPVHSATARSKKRPHSDLLEISNDFRGSSGAKESGSKKPRVYGHPARSRTVHDIELFAGTQELSPERTRLVKDGLGQSISDPPRESNATNGSLSTDLTIPSGMLSLIGQSTTDGSHRLTTSVASMGRYESLNLDFRGSGQGLDVNANPFGSLSQVSLNEDPNSAEAERFASMFQASEELQHLERKEQSSAGPDIVLFEDSLFDPPQAELGQAMVVDPTRLMQHDGATFDSLSEGHGPGNEATVDVAAKTLPSVAVTEESDKPQPKKRGRKPKNSRVPSQSPAPGVSEDVERDELALPNMPPPNRPRRGTLDSLSQAPQAPGNPAPVKKRKRGQSEEIPDEEEHEKLAAESPPTKQPTSELNLSDEAMIGLPKEQYKPRPSRSRSKRVIDEEDTILLPPSVPEAKHDTPAKTTAADGADDKEQTPAITPAKASVKKSGRKSKVKRAKTSAAALLKKADPMLSEGEEDVVWMDTKPAPVKLDLPPDLKVLKKEADAPKEEDGQETRHDGPADTTTTNEGESKITIEIPLAAEIKDPVAGPKKRGRKPKKVPSKEETWPADDESQDIINDRPALAEKEANVPSMDVGDFSPKAPTVSPISVCDLQPPSASPEKENNPSAASALTTPSKPAAEKGPTKHSPINALNLSCGRKVIYRVGLSKRQHIPSLLRKVQRDKPPPKVVVRKEPKGKKDVNLDLDNDGEGEGGSGLAAGELRGADGMLIEWGD</sequence>
<dbReference type="STRING" id="1182541.W9XE99"/>
<dbReference type="eggNOG" id="ENOG502SRG9">
    <property type="taxonomic scope" value="Eukaryota"/>
</dbReference>
<feature type="region of interest" description="Disordered" evidence="1">
    <location>
        <begin position="554"/>
        <end position="718"/>
    </location>
</feature>
<name>W9XE99_9EURO</name>
<protein>
    <submittedName>
        <fullName evidence="2">Uncharacterized protein</fullName>
    </submittedName>
</protein>
<evidence type="ECO:0000256" key="1">
    <source>
        <dbReference type="SAM" id="MobiDB-lite"/>
    </source>
</evidence>
<feature type="compositionally biased region" description="Polar residues" evidence="1">
    <location>
        <begin position="165"/>
        <end position="176"/>
    </location>
</feature>
<accession>W9XE99</accession>
<feature type="compositionally biased region" description="Basic residues" evidence="1">
    <location>
        <begin position="511"/>
        <end position="525"/>
    </location>
</feature>
<proteinExistence type="predicted"/>
<feature type="compositionally biased region" description="Basic residues" evidence="1">
    <location>
        <begin position="343"/>
        <end position="352"/>
    </location>
</feature>
<dbReference type="EMBL" id="AMWN01000011">
    <property type="protein sequence ID" value="EXJ78787.1"/>
    <property type="molecule type" value="Genomic_DNA"/>
</dbReference>
<dbReference type="HOGENOM" id="CLU_357532_0_0_1"/>
<reference evidence="2 3" key="1">
    <citation type="submission" date="2013-03" db="EMBL/GenBank/DDBJ databases">
        <title>The Genome Sequence of Capronia coronata CBS 617.96.</title>
        <authorList>
            <consortium name="The Broad Institute Genomics Platform"/>
            <person name="Cuomo C."/>
            <person name="de Hoog S."/>
            <person name="Gorbushina A."/>
            <person name="Walker B."/>
            <person name="Young S.K."/>
            <person name="Zeng Q."/>
            <person name="Gargeya S."/>
            <person name="Fitzgerald M."/>
            <person name="Haas B."/>
            <person name="Abouelleil A."/>
            <person name="Allen A.W."/>
            <person name="Alvarado L."/>
            <person name="Arachchi H.M."/>
            <person name="Berlin A.M."/>
            <person name="Chapman S.B."/>
            <person name="Gainer-Dewar J."/>
            <person name="Goldberg J."/>
            <person name="Griggs A."/>
            <person name="Gujja S."/>
            <person name="Hansen M."/>
            <person name="Howarth C."/>
            <person name="Imamovic A."/>
            <person name="Ireland A."/>
            <person name="Larimer J."/>
            <person name="McCowan C."/>
            <person name="Murphy C."/>
            <person name="Pearson M."/>
            <person name="Poon T.W."/>
            <person name="Priest M."/>
            <person name="Roberts A."/>
            <person name="Saif S."/>
            <person name="Shea T."/>
            <person name="Sisk P."/>
            <person name="Sykes S."/>
            <person name="Wortman J."/>
            <person name="Nusbaum C."/>
            <person name="Birren B."/>
        </authorList>
    </citation>
    <scope>NUCLEOTIDE SEQUENCE [LARGE SCALE GENOMIC DNA]</scope>
    <source>
        <strain evidence="2 3">CBS 617.96</strain>
    </source>
</reference>
<feature type="region of interest" description="Disordered" evidence="1">
    <location>
        <begin position="746"/>
        <end position="787"/>
    </location>
</feature>
<dbReference type="Proteomes" id="UP000019484">
    <property type="component" value="Unassembled WGS sequence"/>
</dbReference>
<dbReference type="OrthoDB" id="5404794at2759"/>
<dbReference type="GeneID" id="19164034"/>
<comment type="caution">
    <text evidence="2">The sequence shown here is derived from an EMBL/GenBank/DDBJ whole genome shotgun (WGS) entry which is preliminary data.</text>
</comment>
<feature type="compositionally biased region" description="Acidic residues" evidence="1">
    <location>
        <begin position="1"/>
        <end position="13"/>
    </location>
</feature>
<evidence type="ECO:0000313" key="2">
    <source>
        <dbReference type="EMBL" id="EXJ78787.1"/>
    </source>
</evidence>
<feature type="compositionally biased region" description="Basic residues" evidence="1">
    <location>
        <begin position="116"/>
        <end position="126"/>
    </location>
</feature>
<keyword evidence="3" id="KW-1185">Reference proteome</keyword>
<gene>
    <name evidence="2" type="ORF">A1O1_09189</name>
</gene>
<feature type="region of interest" description="Disordered" evidence="1">
    <location>
        <begin position="152"/>
        <end position="176"/>
    </location>
</feature>
<feature type="region of interest" description="Disordered" evidence="1">
    <location>
        <begin position="72"/>
        <end position="126"/>
    </location>
</feature>
<feature type="compositionally biased region" description="Polar residues" evidence="1">
    <location>
        <begin position="692"/>
        <end position="703"/>
    </location>
</feature>
<feature type="compositionally biased region" description="Basic and acidic residues" evidence="1">
    <location>
        <begin position="560"/>
        <end position="587"/>
    </location>
</feature>
<feature type="region of interest" description="Disordered" evidence="1">
    <location>
        <begin position="306"/>
        <end position="526"/>
    </location>
</feature>
<dbReference type="RefSeq" id="XP_007728235.1">
    <property type="nucleotide sequence ID" value="XM_007730045.1"/>
</dbReference>
<dbReference type="AlphaFoldDB" id="W9XE99"/>
<feature type="compositionally biased region" description="Basic and acidic residues" evidence="1">
    <location>
        <begin position="747"/>
        <end position="769"/>
    </location>
</feature>
<organism evidence="2 3">
    <name type="scientific">Capronia coronata CBS 617.96</name>
    <dbReference type="NCBI Taxonomy" id="1182541"/>
    <lineage>
        <taxon>Eukaryota</taxon>
        <taxon>Fungi</taxon>
        <taxon>Dikarya</taxon>
        <taxon>Ascomycota</taxon>
        <taxon>Pezizomycotina</taxon>
        <taxon>Eurotiomycetes</taxon>
        <taxon>Chaetothyriomycetidae</taxon>
        <taxon>Chaetothyriales</taxon>
        <taxon>Herpotrichiellaceae</taxon>
        <taxon>Capronia</taxon>
    </lineage>
</organism>
<feature type="region of interest" description="Disordered" evidence="1">
    <location>
        <begin position="1"/>
        <end position="46"/>
    </location>
</feature>
<evidence type="ECO:0000313" key="3">
    <source>
        <dbReference type="Proteomes" id="UP000019484"/>
    </source>
</evidence>